<evidence type="ECO:0000313" key="2">
    <source>
        <dbReference type="EMBL" id="GHB83970.1"/>
    </source>
</evidence>
<dbReference type="SUPFAM" id="SSF141673">
    <property type="entry name" value="MOSC N-terminal domain-like"/>
    <property type="match status" value="1"/>
</dbReference>
<dbReference type="Proteomes" id="UP000598271">
    <property type="component" value="Unassembled WGS sequence"/>
</dbReference>
<name>A0A8J3DAX6_9BACT</name>
<comment type="caution">
    <text evidence="2">The sequence shown here is derived from an EMBL/GenBank/DDBJ whole genome shotgun (WGS) entry which is preliminary data.</text>
</comment>
<dbReference type="InterPro" id="IPR005303">
    <property type="entry name" value="MOCOS_middle"/>
</dbReference>
<gene>
    <name evidence="2" type="ORF">GCM10007390_43920</name>
</gene>
<dbReference type="PANTHER" id="PTHR14237:SF19">
    <property type="entry name" value="MITOCHONDRIAL AMIDOXIME REDUCING COMPONENT 1"/>
    <property type="match status" value="1"/>
</dbReference>
<dbReference type="RefSeq" id="WP_189567404.1">
    <property type="nucleotide sequence ID" value="NZ_BMXF01000005.1"/>
</dbReference>
<sequence>MLTVSQLYLFPIKSLGGIAVSSAVVTDRGFANDRRFMLTDENDKFLTIRNFPKMWLLQPSLESEMLRIASLDYKIEDLIIPAQPEGAADRTVTVWKEKVDAHGLGPDANAWFSEVLGIKCRLVYMPDESLRPVEASSGFRPAGKVTSFADAHPFLMIGEASLRDLNERYLANSAPGTDELAMARFRPNIVFTGGAPYQEDEIIDFTINGVSFTGLENCARCNVPNVDPVTGVATSREPLATLSKYRLKDRKIYFGRDLIHTGTGEVRVGDEIILV</sequence>
<dbReference type="SUPFAM" id="SSF50800">
    <property type="entry name" value="PK beta-barrel domain-like"/>
    <property type="match status" value="1"/>
</dbReference>
<dbReference type="InterPro" id="IPR011037">
    <property type="entry name" value="Pyrv_Knase-like_insert_dom_sf"/>
</dbReference>
<protein>
    <submittedName>
        <fullName evidence="2">MOSC domain-containing protein</fullName>
    </submittedName>
</protein>
<feature type="domain" description="MOSC" evidence="1">
    <location>
        <begin position="125"/>
        <end position="275"/>
    </location>
</feature>
<dbReference type="AlphaFoldDB" id="A0A8J3DAX6"/>
<dbReference type="Pfam" id="PF03473">
    <property type="entry name" value="MOSC"/>
    <property type="match status" value="1"/>
</dbReference>
<dbReference type="GO" id="GO:0030170">
    <property type="term" value="F:pyridoxal phosphate binding"/>
    <property type="evidence" value="ECO:0007669"/>
    <property type="project" value="InterPro"/>
</dbReference>
<proteinExistence type="predicted"/>
<dbReference type="GO" id="GO:0003824">
    <property type="term" value="F:catalytic activity"/>
    <property type="evidence" value="ECO:0007669"/>
    <property type="project" value="InterPro"/>
</dbReference>
<dbReference type="EMBL" id="BMXF01000005">
    <property type="protein sequence ID" value="GHB83970.1"/>
    <property type="molecule type" value="Genomic_DNA"/>
</dbReference>
<evidence type="ECO:0000313" key="3">
    <source>
        <dbReference type="Proteomes" id="UP000598271"/>
    </source>
</evidence>
<dbReference type="GO" id="GO:0030151">
    <property type="term" value="F:molybdenum ion binding"/>
    <property type="evidence" value="ECO:0007669"/>
    <property type="project" value="InterPro"/>
</dbReference>
<dbReference type="InterPro" id="IPR005302">
    <property type="entry name" value="MoCF_Sase_C"/>
</dbReference>
<organism evidence="2 3">
    <name type="scientific">Persicitalea jodogahamensis</name>
    <dbReference type="NCBI Taxonomy" id="402147"/>
    <lineage>
        <taxon>Bacteria</taxon>
        <taxon>Pseudomonadati</taxon>
        <taxon>Bacteroidota</taxon>
        <taxon>Cytophagia</taxon>
        <taxon>Cytophagales</taxon>
        <taxon>Spirosomataceae</taxon>
        <taxon>Persicitalea</taxon>
    </lineage>
</organism>
<reference evidence="2 3" key="1">
    <citation type="journal article" date="2014" name="Int. J. Syst. Evol. Microbiol.">
        <title>Complete genome sequence of Corynebacterium casei LMG S-19264T (=DSM 44701T), isolated from a smear-ripened cheese.</title>
        <authorList>
            <consortium name="US DOE Joint Genome Institute (JGI-PGF)"/>
            <person name="Walter F."/>
            <person name="Albersmeier A."/>
            <person name="Kalinowski J."/>
            <person name="Ruckert C."/>
        </authorList>
    </citation>
    <scope>NUCLEOTIDE SEQUENCE [LARGE SCALE GENOMIC DNA]</scope>
    <source>
        <strain evidence="2 3">KCTC 12866</strain>
    </source>
</reference>
<dbReference type="Pfam" id="PF03476">
    <property type="entry name" value="MOSC_N"/>
    <property type="match status" value="1"/>
</dbReference>
<accession>A0A8J3DAX6</accession>
<evidence type="ECO:0000259" key="1">
    <source>
        <dbReference type="PROSITE" id="PS51340"/>
    </source>
</evidence>
<dbReference type="PANTHER" id="PTHR14237">
    <property type="entry name" value="MOLYBDOPTERIN COFACTOR SULFURASE MOSC"/>
    <property type="match status" value="1"/>
</dbReference>
<keyword evidence="3" id="KW-1185">Reference proteome</keyword>
<dbReference type="PROSITE" id="PS51340">
    <property type="entry name" value="MOSC"/>
    <property type="match status" value="1"/>
</dbReference>